<dbReference type="Pfam" id="PF05521">
    <property type="entry name" value="Phage_HCP"/>
    <property type="match status" value="1"/>
</dbReference>
<proteinExistence type="predicted"/>
<accession>A0A316CB90</accession>
<keyword evidence="3" id="KW-1185">Reference proteome</keyword>
<dbReference type="EMBL" id="QGGG01000003">
    <property type="protein sequence ID" value="PWJ85327.1"/>
    <property type="molecule type" value="Genomic_DNA"/>
</dbReference>
<evidence type="ECO:0000313" key="3">
    <source>
        <dbReference type="Proteomes" id="UP000245396"/>
    </source>
</evidence>
<comment type="caution">
    <text evidence="2">The sequence shown here is derived from an EMBL/GenBank/DDBJ whole genome shotgun (WGS) entry which is preliminary data.</text>
</comment>
<organism evidence="2 3">
    <name type="scientific">Pseudaminobacter salicylatoxidans</name>
    <dbReference type="NCBI Taxonomy" id="93369"/>
    <lineage>
        <taxon>Bacteria</taxon>
        <taxon>Pseudomonadati</taxon>
        <taxon>Pseudomonadota</taxon>
        <taxon>Alphaproteobacteria</taxon>
        <taxon>Hyphomicrobiales</taxon>
        <taxon>Phyllobacteriaceae</taxon>
        <taxon>Pseudaminobacter</taxon>
    </lineage>
</organism>
<name>A0A316CB90_PSESE</name>
<feature type="region of interest" description="Disordered" evidence="1">
    <location>
        <begin position="1"/>
        <end position="26"/>
    </location>
</feature>
<dbReference type="Proteomes" id="UP000245396">
    <property type="component" value="Unassembled WGS sequence"/>
</dbReference>
<dbReference type="NCBIfam" id="TIGR01563">
    <property type="entry name" value="gp16_SPP1"/>
    <property type="match status" value="1"/>
</dbReference>
<dbReference type="OrthoDB" id="7570189at2"/>
<dbReference type="InterPro" id="IPR038666">
    <property type="entry name" value="SSP1_head-tail_sf"/>
</dbReference>
<dbReference type="Gene3D" id="2.40.10.270">
    <property type="entry name" value="Bacteriophage SPP1 head-tail adaptor protein"/>
    <property type="match status" value="1"/>
</dbReference>
<dbReference type="InterPro" id="IPR008767">
    <property type="entry name" value="Phage_SPP1_head-tail_adaptor"/>
</dbReference>
<dbReference type="STRING" id="1192868.GCA_000304395_02600"/>
<dbReference type="RefSeq" id="WP_109612067.1">
    <property type="nucleotide sequence ID" value="NZ_QGGG01000003.1"/>
</dbReference>
<feature type="compositionally biased region" description="Basic and acidic residues" evidence="1">
    <location>
        <begin position="1"/>
        <end position="12"/>
    </location>
</feature>
<gene>
    <name evidence="2" type="ORF">C7441_103183</name>
</gene>
<reference evidence="2 3" key="1">
    <citation type="submission" date="2018-05" db="EMBL/GenBank/DDBJ databases">
        <title>Genomic Encyclopedia of Type Strains, Phase IV (KMG-IV): sequencing the most valuable type-strain genomes for metagenomic binning, comparative biology and taxonomic classification.</title>
        <authorList>
            <person name="Goeker M."/>
        </authorList>
    </citation>
    <scope>NUCLEOTIDE SEQUENCE [LARGE SCALE GENOMIC DNA]</scope>
    <source>
        <strain evidence="2 3">DSM 6986</strain>
    </source>
</reference>
<evidence type="ECO:0000313" key="2">
    <source>
        <dbReference type="EMBL" id="PWJ85327.1"/>
    </source>
</evidence>
<dbReference type="AlphaFoldDB" id="A0A316CB90"/>
<sequence length="110" mass="12019">MAEFIDPGKLRTELSLQQSGSQRDDLGGQVENWAEIATVFAMIEPISAQSLAGADQAQQAVSHRITMRWRDGVASGMRFAGQGRVFGIVTVHDPDETGRYLVCRTLEGKP</sequence>
<evidence type="ECO:0000256" key="1">
    <source>
        <dbReference type="SAM" id="MobiDB-lite"/>
    </source>
</evidence>
<protein>
    <submittedName>
        <fullName evidence="2">SPP1 family predicted phage head-tail adaptor</fullName>
    </submittedName>
</protein>